<organism evidence="3 5">
    <name type="scientific">Stakelama flava</name>
    <dbReference type="NCBI Taxonomy" id="2860338"/>
    <lineage>
        <taxon>Bacteria</taxon>
        <taxon>Pseudomonadati</taxon>
        <taxon>Pseudomonadota</taxon>
        <taxon>Alphaproteobacteria</taxon>
        <taxon>Sphingomonadales</taxon>
        <taxon>Sphingomonadaceae</taxon>
        <taxon>Stakelama</taxon>
    </lineage>
</organism>
<feature type="transmembrane region" description="Helical" evidence="2">
    <location>
        <begin position="66"/>
        <end position="83"/>
    </location>
</feature>
<comment type="caution">
    <text evidence="3">The sequence shown here is derived from an EMBL/GenBank/DDBJ whole genome shotgun (WGS) entry which is preliminary data.</text>
</comment>
<keyword evidence="5" id="KW-1185">Reference proteome</keyword>
<dbReference type="Pfam" id="PF05656">
    <property type="entry name" value="DUF805"/>
    <property type="match status" value="1"/>
</dbReference>
<keyword evidence="2" id="KW-1133">Transmembrane helix</keyword>
<dbReference type="PANTHER" id="PTHR34980">
    <property type="entry name" value="INNER MEMBRANE PROTEIN-RELATED-RELATED"/>
    <property type="match status" value="1"/>
</dbReference>
<dbReference type="InterPro" id="IPR008523">
    <property type="entry name" value="DUF805"/>
</dbReference>
<keyword evidence="2" id="KW-0812">Transmembrane</keyword>
<accession>A0ABS6XPX4</accession>
<feature type="region of interest" description="Disordered" evidence="1">
    <location>
        <begin position="123"/>
        <end position="142"/>
    </location>
</feature>
<dbReference type="RefSeq" id="WP_219239391.1">
    <property type="nucleotide sequence ID" value="NZ_JAHWZX010000022.1"/>
</dbReference>
<dbReference type="EMBL" id="JAHWZX010000022">
    <property type="protein sequence ID" value="MBW4332267.1"/>
    <property type="molecule type" value="Genomic_DNA"/>
</dbReference>
<evidence type="ECO:0000256" key="2">
    <source>
        <dbReference type="SAM" id="Phobius"/>
    </source>
</evidence>
<evidence type="ECO:0000256" key="1">
    <source>
        <dbReference type="SAM" id="MobiDB-lite"/>
    </source>
</evidence>
<sequence>MHWMILPIKRYFEISGRSRSREYWMFWLFTILVGLVAGAIDTMLGFGEVARTRGDFMWNVSWEGPVSSLCSLFLLIPSITVTVRRLHDGNRSAWWLLLALIPLLGWIVLFIFMIKDGTRGPNRYGPDPKDPAGYADARDVFE</sequence>
<proteinExistence type="predicted"/>
<feature type="transmembrane region" description="Helical" evidence="2">
    <location>
        <begin position="95"/>
        <end position="114"/>
    </location>
</feature>
<feature type="compositionally biased region" description="Basic and acidic residues" evidence="1">
    <location>
        <begin position="126"/>
        <end position="142"/>
    </location>
</feature>
<dbReference type="EMBL" id="JAHWZX010000023">
    <property type="protein sequence ID" value="MBW4332316.1"/>
    <property type="molecule type" value="Genomic_DNA"/>
</dbReference>
<evidence type="ECO:0000313" key="3">
    <source>
        <dbReference type="EMBL" id="MBW4332267.1"/>
    </source>
</evidence>
<reference evidence="3 5" key="1">
    <citation type="submission" date="2021-07" db="EMBL/GenBank/DDBJ databases">
        <title>Stakelama flava sp. nov., a novel endophytic bacterium isolated from branch of Kandelia candel.</title>
        <authorList>
            <person name="Tuo L."/>
        </authorList>
    </citation>
    <scope>NUCLEOTIDE SEQUENCE [LARGE SCALE GENOMIC DNA]</scope>
    <source>
        <strain evidence="3 5">CBK3Z-3</strain>
    </source>
</reference>
<evidence type="ECO:0000313" key="5">
    <source>
        <dbReference type="Proteomes" id="UP001197214"/>
    </source>
</evidence>
<feature type="transmembrane region" description="Helical" evidence="2">
    <location>
        <begin position="24"/>
        <end position="46"/>
    </location>
</feature>
<dbReference type="PANTHER" id="PTHR34980:SF2">
    <property type="entry name" value="INNER MEMBRANE PROTEIN YHAH-RELATED"/>
    <property type="match status" value="1"/>
</dbReference>
<gene>
    <name evidence="3" type="ORF">KY084_15530</name>
    <name evidence="4" type="ORF">KY084_15790</name>
</gene>
<dbReference type="Proteomes" id="UP001197214">
    <property type="component" value="Unassembled WGS sequence"/>
</dbReference>
<name>A0ABS6XPX4_9SPHN</name>
<evidence type="ECO:0000313" key="4">
    <source>
        <dbReference type="EMBL" id="MBW4332316.1"/>
    </source>
</evidence>
<keyword evidence="2" id="KW-0472">Membrane</keyword>
<protein>
    <submittedName>
        <fullName evidence="3">DUF805 domain-containing protein</fullName>
    </submittedName>
</protein>